<dbReference type="EMBL" id="BAAARI010000011">
    <property type="protein sequence ID" value="GAA2578515.1"/>
    <property type="molecule type" value="Genomic_DNA"/>
</dbReference>
<feature type="domain" description="HTH tetR-type" evidence="5">
    <location>
        <begin position="12"/>
        <end position="72"/>
    </location>
</feature>
<dbReference type="PROSITE" id="PS50977">
    <property type="entry name" value="HTH_TETR_2"/>
    <property type="match status" value="1"/>
</dbReference>
<evidence type="ECO:0000313" key="6">
    <source>
        <dbReference type="EMBL" id="GAA2578515.1"/>
    </source>
</evidence>
<dbReference type="PANTHER" id="PTHR30055">
    <property type="entry name" value="HTH-TYPE TRANSCRIPTIONAL REGULATOR RUTR"/>
    <property type="match status" value="1"/>
</dbReference>
<dbReference type="Pfam" id="PF00440">
    <property type="entry name" value="TetR_N"/>
    <property type="match status" value="1"/>
</dbReference>
<dbReference type="InterPro" id="IPR009057">
    <property type="entry name" value="Homeodomain-like_sf"/>
</dbReference>
<evidence type="ECO:0000256" key="4">
    <source>
        <dbReference type="PROSITE-ProRule" id="PRU00335"/>
    </source>
</evidence>
<dbReference type="SUPFAM" id="SSF46689">
    <property type="entry name" value="Homeodomain-like"/>
    <property type="match status" value="1"/>
</dbReference>
<dbReference type="InterPro" id="IPR001647">
    <property type="entry name" value="HTH_TetR"/>
</dbReference>
<keyword evidence="7" id="KW-1185">Reference proteome</keyword>
<proteinExistence type="predicted"/>
<comment type="caution">
    <text evidence="6">The sequence shown here is derived from an EMBL/GenBank/DDBJ whole genome shotgun (WGS) entry which is preliminary data.</text>
</comment>
<dbReference type="Proteomes" id="UP001500274">
    <property type="component" value="Unassembled WGS sequence"/>
</dbReference>
<reference evidence="7" key="1">
    <citation type="journal article" date="2019" name="Int. J. Syst. Evol. Microbiol.">
        <title>The Global Catalogue of Microorganisms (GCM) 10K type strain sequencing project: providing services to taxonomists for standard genome sequencing and annotation.</title>
        <authorList>
            <consortium name="The Broad Institute Genomics Platform"/>
            <consortium name="The Broad Institute Genome Sequencing Center for Infectious Disease"/>
            <person name="Wu L."/>
            <person name="Ma J."/>
        </authorList>
    </citation>
    <scope>NUCLEOTIDE SEQUENCE [LARGE SCALE GENOMIC DNA]</scope>
    <source>
        <strain evidence="7">JCM 16365</strain>
    </source>
</reference>
<sequence>MTDVPRLGRPRASSPETIAEAACELFFEQGYEGTSIGDITRRAGVARASFFNYFRAKSDVLWSGFDARLAAAFGAMAEGAAVPDALAGIGRDLTPDTLALAITNAEAMGLGEELERQRAERLALLQREIAPRLTDTTGDALLAQIRAAAYGAAVLGAVWMWAQRGASSVSLEGLLQHALSISGRFGGSDDSSAAVLA</sequence>
<dbReference type="InterPro" id="IPR050109">
    <property type="entry name" value="HTH-type_TetR-like_transc_reg"/>
</dbReference>
<keyword evidence="1" id="KW-0805">Transcription regulation</keyword>
<gene>
    <name evidence="6" type="ORF">GCM10009862_17210</name>
</gene>
<accession>A0ABP6BMZ5</accession>
<evidence type="ECO:0000259" key="5">
    <source>
        <dbReference type="PROSITE" id="PS50977"/>
    </source>
</evidence>
<keyword evidence="3" id="KW-0804">Transcription</keyword>
<evidence type="ECO:0000256" key="3">
    <source>
        <dbReference type="ARBA" id="ARBA00023163"/>
    </source>
</evidence>
<evidence type="ECO:0000256" key="2">
    <source>
        <dbReference type="ARBA" id="ARBA00023125"/>
    </source>
</evidence>
<dbReference type="PANTHER" id="PTHR30055:SF234">
    <property type="entry name" value="HTH-TYPE TRANSCRIPTIONAL REGULATOR BETI"/>
    <property type="match status" value="1"/>
</dbReference>
<keyword evidence="2 4" id="KW-0238">DNA-binding</keyword>
<protein>
    <recommendedName>
        <fullName evidence="5">HTH tetR-type domain-containing protein</fullName>
    </recommendedName>
</protein>
<feature type="DNA-binding region" description="H-T-H motif" evidence="4">
    <location>
        <begin position="35"/>
        <end position="54"/>
    </location>
</feature>
<dbReference type="Gene3D" id="1.10.357.10">
    <property type="entry name" value="Tetracycline Repressor, domain 2"/>
    <property type="match status" value="1"/>
</dbReference>
<evidence type="ECO:0000313" key="7">
    <source>
        <dbReference type="Proteomes" id="UP001500274"/>
    </source>
</evidence>
<dbReference type="RefSeq" id="WP_344228602.1">
    <property type="nucleotide sequence ID" value="NZ_BAAARI010000011.1"/>
</dbReference>
<dbReference type="PROSITE" id="PS01081">
    <property type="entry name" value="HTH_TETR_1"/>
    <property type="match status" value="1"/>
</dbReference>
<name>A0ABP6BMZ5_9MICO</name>
<dbReference type="PRINTS" id="PR00455">
    <property type="entry name" value="HTHTETR"/>
</dbReference>
<dbReference type="InterPro" id="IPR023772">
    <property type="entry name" value="DNA-bd_HTH_TetR-type_CS"/>
</dbReference>
<organism evidence="6 7">
    <name type="scientific">Microbacterium binotii</name>
    <dbReference type="NCBI Taxonomy" id="462710"/>
    <lineage>
        <taxon>Bacteria</taxon>
        <taxon>Bacillati</taxon>
        <taxon>Actinomycetota</taxon>
        <taxon>Actinomycetes</taxon>
        <taxon>Micrococcales</taxon>
        <taxon>Microbacteriaceae</taxon>
        <taxon>Microbacterium</taxon>
    </lineage>
</organism>
<evidence type="ECO:0000256" key="1">
    <source>
        <dbReference type="ARBA" id="ARBA00023015"/>
    </source>
</evidence>